<dbReference type="PROSITE" id="PS50994">
    <property type="entry name" value="INTEGRASE"/>
    <property type="match status" value="1"/>
</dbReference>
<evidence type="ECO:0000256" key="1">
    <source>
        <dbReference type="ARBA" id="ARBA00022670"/>
    </source>
</evidence>
<evidence type="ECO:0000313" key="6">
    <source>
        <dbReference type="EMBL" id="GEU56994.1"/>
    </source>
</evidence>
<dbReference type="Pfam" id="PF13976">
    <property type="entry name" value="gag_pre-integrs"/>
    <property type="match status" value="1"/>
</dbReference>
<feature type="compositionally biased region" description="Polar residues" evidence="4">
    <location>
        <begin position="516"/>
        <end position="532"/>
    </location>
</feature>
<dbReference type="Pfam" id="PF22936">
    <property type="entry name" value="Pol_BBD"/>
    <property type="match status" value="1"/>
</dbReference>
<dbReference type="Pfam" id="PF07727">
    <property type="entry name" value="RVT_2"/>
    <property type="match status" value="1"/>
</dbReference>
<dbReference type="GO" id="GO:0008233">
    <property type="term" value="F:peptidase activity"/>
    <property type="evidence" value="ECO:0007669"/>
    <property type="project" value="UniProtKB-KW"/>
</dbReference>
<dbReference type="InterPro" id="IPR039537">
    <property type="entry name" value="Retrotran_Ty1/copia-like"/>
</dbReference>
<keyword evidence="2" id="KW-0479">Metal-binding</keyword>
<evidence type="ECO:0000256" key="4">
    <source>
        <dbReference type="SAM" id="MobiDB-lite"/>
    </source>
</evidence>
<reference evidence="6" key="1">
    <citation type="journal article" date="2019" name="Sci. Rep.">
        <title>Draft genome of Tanacetum cinerariifolium, the natural source of mosquito coil.</title>
        <authorList>
            <person name="Yamashiro T."/>
            <person name="Shiraishi A."/>
            <person name="Satake H."/>
            <person name="Nakayama K."/>
        </authorList>
    </citation>
    <scope>NUCLEOTIDE SEQUENCE</scope>
</reference>
<gene>
    <name evidence="6" type="ORF">Tci_028972</name>
</gene>
<dbReference type="InterPro" id="IPR025724">
    <property type="entry name" value="GAG-pre-integrase_dom"/>
</dbReference>
<dbReference type="InterPro" id="IPR036397">
    <property type="entry name" value="RNaseH_sf"/>
</dbReference>
<dbReference type="EMBL" id="BKCJ010003757">
    <property type="protein sequence ID" value="GEU56994.1"/>
    <property type="molecule type" value="Genomic_DNA"/>
</dbReference>
<dbReference type="GO" id="GO:0015074">
    <property type="term" value="P:DNA integration"/>
    <property type="evidence" value="ECO:0007669"/>
    <property type="project" value="InterPro"/>
</dbReference>
<feature type="compositionally biased region" description="Basic and acidic residues" evidence="4">
    <location>
        <begin position="533"/>
        <end position="546"/>
    </location>
</feature>
<feature type="domain" description="Integrase catalytic" evidence="5">
    <location>
        <begin position="369"/>
        <end position="443"/>
    </location>
</feature>
<dbReference type="Gene3D" id="3.30.420.10">
    <property type="entry name" value="Ribonuclease H-like superfamily/Ribonuclease H"/>
    <property type="match status" value="1"/>
</dbReference>
<evidence type="ECO:0000256" key="3">
    <source>
        <dbReference type="ARBA" id="ARBA00022801"/>
    </source>
</evidence>
<dbReference type="InterPro" id="IPR013103">
    <property type="entry name" value="RVT_2"/>
</dbReference>
<dbReference type="GO" id="GO:0046872">
    <property type="term" value="F:metal ion binding"/>
    <property type="evidence" value="ECO:0007669"/>
    <property type="project" value="UniProtKB-KW"/>
</dbReference>
<protein>
    <recommendedName>
        <fullName evidence="5">Integrase catalytic domain-containing protein</fullName>
    </recommendedName>
</protein>
<dbReference type="InterPro" id="IPR012337">
    <property type="entry name" value="RNaseH-like_sf"/>
</dbReference>
<dbReference type="SUPFAM" id="SSF53098">
    <property type="entry name" value="Ribonuclease H-like"/>
    <property type="match status" value="1"/>
</dbReference>
<comment type="caution">
    <text evidence="6">The sequence shown here is derived from an EMBL/GenBank/DDBJ whole genome shotgun (WGS) entry which is preliminary data.</text>
</comment>
<proteinExistence type="predicted"/>
<accession>A0A6L2LA17</accession>
<dbReference type="AlphaFoldDB" id="A0A6L2LA17"/>
<evidence type="ECO:0000259" key="5">
    <source>
        <dbReference type="PROSITE" id="PS50994"/>
    </source>
</evidence>
<dbReference type="InterPro" id="IPR054722">
    <property type="entry name" value="PolX-like_BBD"/>
</dbReference>
<evidence type="ECO:0000256" key="2">
    <source>
        <dbReference type="ARBA" id="ARBA00022723"/>
    </source>
</evidence>
<organism evidence="6">
    <name type="scientific">Tanacetum cinerariifolium</name>
    <name type="common">Dalmatian daisy</name>
    <name type="synonym">Chrysanthemum cinerariifolium</name>
    <dbReference type="NCBI Taxonomy" id="118510"/>
    <lineage>
        <taxon>Eukaryota</taxon>
        <taxon>Viridiplantae</taxon>
        <taxon>Streptophyta</taxon>
        <taxon>Embryophyta</taxon>
        <taxon>Tracheophyta</taxon>
        <taxon>Spermatophyta</taxon>
        <taxon>Magnoliopsida</taxon>
        <taxon>eudicotyledons</taxon>
        <taxon>Gunneridae</taxon>
        <taxon>Pentapetalae</taxon>
        <taxon>asterids</taxon>
        <taxon>campanulids</taxon>
        <taxon>Asterales</taxon>
        <taxon>Asteraceae</taxon>
        <taxon>Asteroideae</taxon>
        <taxon>Anthemideae</taxon>
        <taxon>Anthemidinae</taxon>
        <taxon>Tanacetum</taxon>
    </lineage>
</organism>
<sequence>MNVEETPPKAMVAIDGVGFYWSYMAEEEVPTSMALMAFLDSESCETDSKNASKEIHNEIKESPDAPLVKDRVSDNKDCSLESPVMVENKTVVPTITKIEFVKAKQQEKPVKKPVKYAKMYRLKKDQEKDKIRTKRDKNGKLNTARPRLVNTVMPRPVNTARPNSLVFNAVRVNQDHPQQVHEDQEYVDSECSRHMTGNMSYLSDFKEFNRGYVTFGGGANGGRIIGKGTIHTGNLDFEDVYFVKELNLTFLVSLGCILFRVPRRNNMYNVDMKNIVPKESLTCLVTKATLDESMLWNRRLGYIKFKNINKLVKDKLVRGLPLKCFENDQTCIACLKGKQHKASSTKDESLGILKKFITEIENLVDKTVKVIRCDNGTKFKNSVMNDFYEIKGIRREFSVARTPQQNADAERRNKTLIEAARTMLANSKLPTTFWAEAVHTACYVQIGIGGNGPKWLFDIDVLTNSMNYVPVIAGTNSNDFVGIEENISKGHSSKETRSSQNYILMPLWKDSSLFDSSSKNATNDKPQSSCDTGNKDDNSVNKDSGIDAHEKSANSINDVNTVGLSINTGGTYFDTVSLNINTVSLTVSTASLEATHADFLEPTRVAKALTDPAWVEAMQEELLQFKLQKAWILVDLPKGKKAIGTKWGYTQEEGIDYDKVFAPVARIKAIRLFLAYASFMGLMVCQMDVKIAFLYRWIKEERKDRSDLIYQETKWRYFTCTDVKTVSTLVDTEKPLVKDTDGVDVDVNLYRSMIGSLMYLTSSRPGIFESKPSIVLENCGIANLAIQGGSGSGLGLCKTEVWGKRGGKRWEMCANSSAGELSNSTVGTLLH</sequence>
<dbReference type="InterPro" id="IPR001584">
    <property type="entry name" value="Integrase_cat-core"/>
</dbReference>
<dbReference type="PANTHER" id="PTHR42648">
    <property type="entry name" value="TRANSPOSASE, PUTATIVE-RELATED"/>
    <property type="match status" value="1"/>
</dbReference>
<feature type="region of interest" description="Disordered" evidence="4">
    <location>
        <begin position="516"/>
        <end position="546"/>
    </location>
</feature>
<dbReference type="GO" id="GO:0003676">
    <property type="term" value="F:nucleic acid binding"/>
    <property type="evidence" value="ECO:0007669"/>
    <property type="project" value="InterPro"/>
</dbReference>
<keyword evidence="1" id="KW-0645">Protease</keyword>
<name>A0A6L2LA17_TANCI</name>
<dbReference type="GO" id="GO:0006508">
    <property type="term" value="P:proteolysis"/>
    <property type="evidence" value="ECO:0007669"/>
    <property type="project" value="UniProtKB-KW"/>
</dbReference>
<dbReference type="PANTHER" id="PTHR42648:SF32">
    <property type="entry name" value="RIBONUCLEASE H-LIKE DOMAIN, GAG-PRE-INTEGRASE DOMAIN PROTEIN-RELATED"/>
    <property type="match status" value="1"/>
</dbReference>
<keyword evidence="3" id="KW-0378">Hydrolase</keyword>